<comment type="caution">
    <text evidence="4">The sequence shown here is derived from an EMBL/GenBank/DDBJ whole genome shotgun (WGS) entry which is preliminary data.</text>
</comment>
<evidence type="ECO:0000313" key="5">
    <source>
        <dbReference type="Proteomes" id="UP000178091"/>
    </source>
</evidence>
<reference evidence="4 5" key="1">
    <citation type="journal article" date="2016" name="Nat. Commun.">
        <title>Thousands of microbial genomes shed light on interconnected biogeochemical processes in an aquifer system.</title>
        <authorList>
            <person name="Anantharaman K."/>
            <person name="Brown C.T."/>
            <person name="Hug L.A."/>
            <person name="Sharon I."/>
            <person name="Castelle C.J."/>
            <person name="Probst A.J."/>
            <person name="Thomas B.C."/>
            <person name="Singh A."/>
            <person name="Wilkins M.J."/>
            <person name="Karaoz U."/>
            <person name="Brodie E.L."/>
            <person name="Williams K.H."/>
            <person name="Hubbard S.S."/>
            <person name="Banfield J.F."/>
        </authorList>
    </citation>
    <scope>NUCLEOTIDE SEQUENCE [LARGE SCALE GENOMIC DNA]</scope>
</reference>
<dbReference type="InterPro" id="IPR036390">
    <property type="entry name" value="WH_DNA-bd_sf"/>
</dbReference>
<protein>
    <recommendedName>
        <fullName evidence="3">HTH iclR-type domain-containing protein</fullName>
    </recommendedName>
</protein>
<keyword evidence="1" id="KW-0805">Transcription regulation</keyword>
<evidence type="ECO:0000259" key="3">
    <source>
        <dbReference type="PROSITE" id="PS51077"/>
    </source>
</evidence>
<accession>A0A1F4XTP1</accession>
<keyword evidence="2" id="KW-0804">Transcription</keyword>
<dbReference type="InterPro" id="IPR005471">
    <property type="entry name" value="Tscrpt_reg_IclR_N"/>
</dbReference>
<dbReference type="Proteomes" id="UP000178091">
    <property type="component" value="Unassembled WGS sequence"/>
</dbReference>
<sequence>MKRDFTKIAFHSKLFKGRSNWYFCYLKTEKLAHVLAVLAARSVSDSAEALKGTANFAVQVMQDVIYASAGEIVEETLLADLFSIISTLRLHATRGYISKETARVLVEEYEALVDRLVGDSRHLGLSVSPQDLAVPALEDEPLFTPLPSPLSLASAPAGLKDISKGHKTQKDSESSKGQNRALLILDYVRKSNGVSIKDIAKVVQGYSEKTIQRELNTLIEQGVIRREGERRWSVYRAL</sequence>
<gene>
    <name evidence="4" type="ORF">A3F55_00235</name>
</gene>
<organism evidence="4 5">
    <name type="scientific">Candidatus Adlerbacteria bacterium RIFCSPHIGHO2_12_FULL_53_18</name>
    <dbReference type="NCBI Taxonomy" id="1797242"/>
    <lineage>
        <taxon>Bacteria</taxon>
        <taxon>Candidatus Adleribacteriota</taxon>
    </lineage>
</organism>
<name>A0A1F4XTP1_9BACT</name>
<dbReference type="InterPro" id="IPR036388">
    <property type="entry name" value="WH-like_DNA-bd_sf"/>
</dbReference>
<evidence type="ECO:0000313" key="4">
    <source>
        <dbReference type="EMBL" id="OGC84393.1"/>
    </source>
</evidence>
<dbReference type="GO" id="GO:0003700">
    <property type="term" value="F:DNA-binding transcription factor activity"/>
    <property type="evidence" value="ECO:0007669"/>
    <property type="project" value="InterPro"/>
</dbReference>
<dbReference type="AlphaFoldDB" id="A0A1F4XTP1"/>
<dbReference type="SUPFAM" id="SSF46785">
    <property type="entry name" value="Winged helix' DNA-binding domain"/>
    <property type="match status" value="1"/>
</dbReference>
<evidence type="ECO:0000256" key="1">
    <source>
        <dbReference type="ARBA" id="ARBA00023015"/>
    </source>
</evidence>
<dbReference type="PROSITE" id="PS51077">
    <property type="entry name" value="HTH_ICLR"/>
    <property type="match status" value="1"/>
</dbReference>
<dbReference type="Gene3D" id="1.10.10.10">
    <property type="entry name" value="Winged helix-like DNA-binding domain superfamily/Winged helix DNA-binding domain"/>
    <property type="match status" value="1"/>
</dbReference>
<proteinExistence type="predicted"/>
<dbReference type="Pfam" id="PF08220">
    <property type="entry name" value="HTH_DeoR"/>
    <property type="match status" value="1"/>
</dbReference>
<dbReference type="EMBL" id="MEWW01000016">
    <property type="protein sequence ID" value="OGC84393.1"/>
    <property type="molecule type" value="Genomic_DNA"/>
</dbReference>
<evidence type="ECO:0000256" key="2">
    <source>
        <dbReference type="ARBA" id="ARBA00023163"/>
    </source>
</evidence>
<dbReference type="InterPro" id="IPR001034">
    <property type="entry name" value="DeoR_HTH"/>
</dbReference>
<dbReference type="GO" id="GO:0003677">
    <property type="term" value="F:DNA binding"/>
    <property type="evidence" value="ECO:0007669"/>
    <property type="project" value="InterPro"/>
</dbReference>
<feature type="domain" description="HTH iclR-type" evidence="3">
    <location>
        <begin position="175"/>
        <end position="236"/>
    </location>
</feature>